<reference evidence="3 4" key="1">
    <citation type="submission" date="2016-10" db="EMBL/GenBank/DDBJ databases">
        <authorList>
            <person name="de Groot N.N."/>
        </authorList>
    </citation>
    <scope>NUCLEOTIDE SEQUENCE [LARGE SCALE GENOMIC DNA]</scope>
    <source>
        <strain evidence="3 4">DSM 10317</strain>
    </source>
</reference>
<accession>A0A1G5RQT2</accession>
<keyword evidence="2" id="KW-0472">Membrane</keyword>
<sequence>MSYSEYVAHYFQMPQFIIFLLLTAVLISAVHIVFYFYTKSKSKDAEFFEQEFFSLSERYYELIFSGGSIIGFMAVYFLITLFLKSGPFKEIWDSYKDYLLLIFMIISILLNSFCDHVLVRLKHLDRDAMASIRLTGMGYMILILCYLKFIYESNNYDTLIAYFLTLMIGRFVYFDASFKDFLHCIRNAASNIPIMIMALINLSILCAYGYSTEYLLKHNGVITNIFFTHLYMIVVIFVLHFIPARLVAKKKVKKLDGTKKSSRPPRERRERRPNRPKPVEDNSEIDVEIIDL</sequence>
<feature type="transmembrane region" description="Helical" evidence="2">
    <location>
        <begin position="222"/>
        <end position="244"/>
    </location>
</feature>
<organism evidence="3 4">
    <name type="scientific">Pseudobutyrivibrio xylanivorans</name>
    <dbReference type="NCBI Taxonomy" id="185007"/>
    <lineage>
        <taxon>Bacteria</taxon>
        <taxon>Bacillati</taxon>
        <taxon>Bacillota</taxon>
        <taxon>Clostridia</taxon>
        <taxon>Lachnospirales</taxon>
        <taxon>Lachnospiraceae</taxon>
        <taxon>Pseudobutyrivibrio</taxon>
    </lineage>
</organism>
<feature type="region of interest" description="Disordered" evidence="1">
    <location>
        <begin position="253"/>
        <end position="285"/>
    </location>
</feature>
<feature type="transmembrane region" description="Helical" evidence="2">
    <location>
        <begin position="99"/>
        <end position="118"/>
    </location>
</feature>
<evidence type="ECO:0000313" key="3">
    <source>
        <dbReference type="EMBL" id="SCZ76377.1"/>
    </source>
</evidence>
<keyword evidence="2" id="KW-1133">Transmembrane helix</keyword>
<feature type="transmembrane region" description="Helical" evidence="2">
    <location>
        <begin position="16"/>
        <end position="38"/>
    </location>
</feature>
<gene>
    <name evidence="3" type="ORF">SAMN02910350_00222</name>
</gene>
<feature type="compositionally biased region" description="Basic and acidic residues" evidence="1">
    <location>
        <begin position="254"/>
        <end position="270"/>
    </location>
</feature>
<protein>
    <submittedName>
        <fullName evidence="3">Uncharacterized protein</fullName>
    </submittedName>
</protein>
<evidence type="ECO:0000256" key="1">
    <source>
        <dbReference type="SAM" id="MobiDB-lite"/>
    </source>
</evidence>
<name>A0A1G5RQT2_PSEXY</name>
<feature type="transmembrane region" description="Helical" evidence="2">
    <location>
        <begin position="156"/>
        <end position="176"/>
    </location>
</feature>
<dbReference type="Proteomes" id="UP000199428">
    <property type="component" value="Unassembled WGS sequence"/>
</dbReference>
<feature type="transmembrane region" description="Helical" evidence="2">
    <location>
        <begin position="188"/>
        <end position="210"/>
    </location>
</feature>
<keyword evidence="2" id="KW-0812">Transmembrane</keyword>
<dbReference type="RefSeq" id="WP_090160662.1">
    <property type="nucleotide sequence ID" value="NZ_FMWK01000001.1"/>
</dbReference>
<proteinExistence type="predicted"/>
<dbReference type="AlphaFoldDB" id="A0A1G5RQT2"/>
<evidence type="ECO:0000313" key="4">
    <source>
        <dbReference type="Proteomes" id="UP000199428"/>
    </source>
</evidence>
<feature type="transmembrane region" description="Helical" evidence="2">
    <location>
        <begin position="59"/>
        <end position="79"/>
    </location>
</feature>
<evidence type="ECO:0000256" key="2">
    <source>
        <dbReference type="SAM" id="Phobius"/>
    </source>
</evidence>
<dbReference type="EMBL" id="FMWK01000001">
    <property type="protein sequence ID" value="SCZ76377.1"/>
    <property type="molecule type" value="Genomic_DNA"/>
</dbReference>
<feature type="transmembrane region" description="Helical" evidence="2">
    <location>
        <begin position="130"/>
        <end position="150"/>
    </location>
</feature>